<dbReference type="SUPFAM" id="SSF69705">
    <property type="entry name" value="Transcription factor NusA, N-terminal domain"/>
    <property type="match status" value="1"/>
</dbReference>
<dbReference type="EMBL" id="CP021983">
    <property type="protein sequence ID" value="ASC69843.1"/>
    <property type="molecule type" value="Genomic_DNA"/>
</dbReference>
<evidence type="ECO:0000313" key="10">
    <source>
        <dbReference type="EMBL" id="ASC69843.1"/>
    </source>
</evidence>
<evidence type="ECO:0000256" key="1">
    <source>
        <dbReference type="ARBA" id="ARBA00022472"/>
    </source>
</evidence>
<dbReference type="InterPro" id="IPR009019">
    <property type="entry name" value="KH_sf_prok-type"/>
</dbReference>
<keyword evidence="4 7" id="KW-0694">RNA-binding</keyword>
<dbReference type="Proteomes" id="UP000191901">
    <property type="component" value="Chromosome"/>
</dbReference>
<dbReference type="InterPro" id="IPR030842">
    <property type="entry name" value="TF_NusA_bacterial"/>
</dbReference>
<dbReference type="PANTHER" id="PTHR22648:SF0">
    <property type="entry name" value="TRANSCRIPTION TERMINATION_ANTITERMINATION PROTEIN NUSA"/>
    <property type="match status" value="1"/>
</dbReference>
<evidence type="ECO:0000256" key="2">
    <source>
        <dbReference type="ARBA" id="ARBA00022490"/>
    </source>
</evidence>
<evidence type="ECO:0000256" key="8">
    <source>
        <dbReference type="SAM" id="MobiDB-lite"/>
    </source>
</evidence>
<keyword evidence="5 7" id="KW-0805">Transcription regulation</keyword>
<dbReference type="SUPFAM" id="SSF54814">
    <property type="entry name" value="Prokaryotic type KH domain (KH-domain type II)"/>
    <property type="match status" value="2"/>
</dbReference>
<keyword evidence="1 7" id="KW-0806">Transcription termination</keyword>
<dbReference type="CDD" id="cd22529">
    <property type="entry name" value="KH-II_NusA_rpt2"/>
    <property type="match status" value="1"/>
</dbReference>
<comment type="similarity">
    <text evidence="7">Belongs to the NusA family.</text>
</comment>
<dbReference type="GO" id="GO:0006353">
    <property type="term" value="P:DNA-templated transcription termination"/>
    <property type="evidence" value="ECO:0007669"/>
    <property type="project" value="UniProtKB-UniRule"/>
</dbReference>
<feature type="region of interest" description="Disordered" evidence="8">
    <location>
        <begin position="440"/>
        <end position="510"/>
    </location>
</feature>
<dbReference type="HAMAP" id="MF_00945_B">
    <property type="entry name" value="NusA_B"/>
    <property type="match status" value="1"/>
</dbReference>
<dbReference type="InterPro" id="IPR025249">
    <property type="entry name" value="TF_NusA_KH_1st"/>
</dbReference>
<keyword evidence="3 7" id="KW-0889">Transcription antitermination</keyword>
<gene>
    <name evidence="7 10" type="primary">nusA</name>
    <name evidence="10" type="ORF">XM38_007730</name>
</gene>
<feature type="compositionally biased region" description="Acidic residues" evidence="8">
    <location>
        <begin position="478"/>
        <end position="503"/>
    </location>
</feature>
<dbReference type="InterPro" id="IPR004087">
    <property type="entry name" value="KH_dom"/>
</dbReference>
<dbReference type="GO" id="GO:0005829">
    <property type="term" value="C:cytosol"/>
    <property type="evidence" value="ECO:0007669"/>
    <property type="project" value="TreeGrafter"/>
</dbReference>
<evidence type="ECO:0000256" key="3">
    <source>
        <dbReference type="ARBA" id="ARBA00022814"/>
    </source>
</evidence>
<evidence type="ECO:0000256" key="6">
    <source>
        <dbReference type="ARBA" id="ARBA00023163"/>
    </source>
</evidence>
<dbReference type="Pfam" id="PF08529">
    <property type="entry name" value="NusA_N"/>
    <property type="match status" value="1"/>
</dbReference>
<dbReference type="AlphaFoldDB" id="A0A1Z3HHU8"/>
<keyword evidence="2 7" id="KW-0963">Cytoplasm</keyword>
<evidence type="ECO:0000313" key="11">
    <source>
        <dbReference type="Proteomes" id="UP000191901"/>
    </source>
</evidence>
<sequence length="510" mass="56325">MSLVNLPNLQELIDHISRERNLPKHAVENALREALLKGYERYRRTQRMDGNVQFEEDYFDNFDIELDTDEYGEQGFRVLASKAIVEEVQSADHEIALVEVQEVAPEAQLGDTVVLDVTPEQREFGRMAAIQTKQVLAQKLRDQQRKMIQEEFQDLEGTILNARVLRFERQSVIMAVSSSLGQPEVEAELLKRDQLPNDNYRANATFRVALKKVSEGSHRGPQLLVSRADASLVVELFSNEVPEIEDEIVRIVAVAREANPPSRSVGPRTKIAVDTVERDVDPVGACIGARGSRIQVVVNELRGEKIDVIRWSPDPATYIANALSPARVDEVRLMNPEERQAHVLVPEDQLSLAIGKEGQNVRLAARLTGWKIDIKDAAKYDYAAEDEKQAEIQAQREAQQQVALAATAATATDLEANLEDENGAAEEALAPVTGPSLADAAMATEERATAREAGTPEASTPAESASEAVSDNAASAEDSLEENTLAEDLEEDTVDETPVESDEAYPREEE</sequence>
<dbReference type="FunFam" id="3.30.300.20:FF:000005">
    <property type="entry name" value="Transcription termination/antitermination protein NusA"/>
    <property type="match status" value="1"/>
</dbReference>
<dbReference type="STRING" id="1641165.XM38_10745"/>
<comment type="function">
    <text evidence="7">Participates in both transcription termination and antitermination.</text>
</comment>
<evidence type="ECO:0000256" key="5">
    <source>
        <dbReference type="ARBA" id="ARBA00023015"/>
    </source>
</evidence>
<dbReference type="NCBIfam" id="TIGR01953">
    <property type="entry name" value="NusA"/>
    <property type="match status" value="1"/>
</dbReference>
<name>A0A1Z3HHU8_9CYAN</name>
<dbReference type="PROSITE" id="PS50084">
    <property type="entry name" value="KH_TYPE_1"/>
    <property type="match status" value="1"/>
</dbReference>
<dbReference type="RefSeq" id="WP_088429116.1">
    <property type="nucleotide sequence ID" value="NZ_CP021983.2"/>
</dbReference>
<evidence type="ECO:0000256" key="4">
    <source>
        <dbReference type="ARBA" id="ARBA00022884"/>
    </source>
</evidence>
<dbReference type="InterPro" id="IPR015946">
    <property type="entry name" value="KH_dom-like_a/b"/>
</dbReference>
<comment type="subunit">
    <text evidence="7">Monomer. Binds directly to the core enzyme of the DNA-dependent RNA polymerase and to nascent RNA.</text>
</comment>
<accession>A0A1Z3HHU8</accession>
<dbReference type="PANTHER" id="PTHR22648">
    <property type="entry name" value="TRANSCRIPTION TERMINATION FACTOR NUSA"/>
    <property type="match status" value="1"/>
</dbReference>
<comment type="subcellular location">
    <subcellularLocation>
        <location evidence="7">Cytoplasm</location>
    </subcellularLocation>
</comment>
<evidence type="ECO:0000256" key="7">
    <source>
        <dbReference type="HAMAP-Rule" id="MF_00945"/>
    </source>
</evidence>
<dbReference type="Gene3D" id="2.40.50.140">
    <property type="entry name" value="Nucleic acid-binding proteins"/>
    <property type="match status" value="1"/>
</dbReference>
<dbReference type="InterPro" id="IPR036555">
    <property type="entry name" value="NusA_N_sf"/>
</dbReference>
<dbReference type="GO" id="GO:0031564">
    <property type="term" value="P:transcription antitermination"/>
    <property type="evidence" value="ECO:0007669"/>
    <property type="project" value="UniProtKB-UniRule"/>
</dbReference>
<keyword evidence="6 7" id="KW-0804">Transcription</keyword>
<protein>
    <recommendedName>
        <fullName evidence="7">Transcription termination/antitermination protein NusA</fullName>
    </recommendedName>
</protein>
<dbReference type="Pfam" id="PF13184">
    <property type="entry name" value="KH_NusA_1st"/>
    <property type="match status" value="1"/>
</dbReference>
<feature type="domain" description="K Homology" evidence="9">
    <location>
        <begin position="265"/>
        <end position="328"/>
    </location>
</feature>
<keyword evidence="11" id="KW-1185">Reference proteome</keyword>
<dbReference type="GO" id="GO:0003723">
    <property type="term" value="F:RNA binding"/>
    <property type="evidence" value="ECO:0007669"/>
    <property type="project" value="UniProtKB-UniRule"/>
</dbReference>
<proteinExistence type="inferred from homology"/>
<dbReference type="InterPro" id="IPR058582">
    <property type="entry name" value="KH_NusA_2nd"/>
</dbReference>
<dbReference type="FunFam" id="3.30.300.20:FF:000002">
    <property type="entry name" value="Transcription termination/antitermination protein NusA"/>
    <property type="match status" value="1"/>
</dbReference>
<dbReference type="SUPFAM" id="SSF50249">
    <property type="entry name" value="Nucleic acid-binding proteins"/>
    <property type="match status" value="1"/>
</dbReference>
<dbReference type="CDD" id="cd02134">
    <property type="entry name" value="KH-II_NusA_rpt1"/>
    <property type="match status" value="1"/>
</dbReference>
<organism evidence="10 11">
    <name type="scientific">Halomicronema hongdechloris C2206</name>
    <dbReference type="NCBI Taxonomy" id="1641165"/>
    <lineage>
        <taxon>Bacteria</taxon>
        <taxon>Bacillati</taxon>
        <taxon>Cyanobacteriota</taxon>
        <taxon>Cyanophyceae</taxon>
        <taxon>Nodosilineales</taxon>
        <taxon>Nodosilineaceae</taxon>
        <taxon>Halomicronema</taxon>
    </lineage>
</organism>
<dbReference type="InterPro" id="IPR010213">
    <property type="entry name" value="TF_NusA"/>
</dbReference>
<feature type="compositionally biased region" description="Low complexity" evidence="8">
    <location>
        <begin position="451"/>
        <end position="468"/>
    </location>
</feature>
<dbReference type="Gene3D" id="3.30.300.20">
    <property type="match status" value="2"/>
</dbReference>
<dbReference type="Gene3D" id="3.30.1480.10">
    <property type="entry name" value="NusA, N-terminal domain"/>
    <property type="match status" value="1"/>
</dbReference>
<evidence type="ECO:0000259" key="9">
    <source>
        <dbReference type="SMART" id="SM00322"/>
    </source>
</evidence>
<dbReference type="SMART" id="SM00322">
    <property type="entry name" value="KH"/>
    <property type="match status" value="2"/>
</dbReference>
<feature type="domain" description="K Homology" evidence="9">
    <location>
        <begin position="337"/>
        <end position="411"/>
    </location>
</feature>
<dbReference type="Pfam" id="PF26594">
    <property type="entry name" value="KH_NusA_2nd"/>
    <property type="match status" value="1"/>
</dbReference>
<dbReference type="OrthoDB" id="9807233at2"/>
<dbReference type="KEGG" id="hhg:XM38_007730"/>
<dbReference type="InterPro" id="IPR012340">
    <property type="entry name" value="NA-bd_OB-fold"/>
</dbReference>
<dbReference type="InterPro" id="IPR013735">
    <property type="entry name" value="TF_NusA_N"/>
</dbReference>
<reference evidence="10 11" key="1">
    <citation type="journal article" date="2016" name="Biochim. Biophys. Acta">
        <title>Characterization of red-shifted phycobilisomes isolated from the chlorophyll f-containing cyanobacterium Halomicronema hongdechloris.</title>
        <authorList>
            <person name="Li Y."/>
            <person name="Lin Y."/>
            <person name="Garvey C.J."/>
            <person name="Birch D."/>
            <person name="Corkery R.W."/>
            <person name="Loughlin P.C."/>
            <person name="Scheer H."/>
            <person name="Willows R.D."/>
            <person name="Chen M."/>
        </authorList>
    </citation>
    <scope>NUCLEOTIDE SEQUENCE [LARGE SCALE GENOMIC DNA]</scope>
    <source>
        <strain evidence="10 11">C2206</strain>
    </source>
</reference>
<dbReference type="GO" id="GO:0003700">
    <property type="term" value="F:DNA-binding transcription factor activity"/>
    <property type="evidence" value="ECO:0007669"/>
    <property type="project" value="InterPro"/>
</dbReference>